<dbReference type="AlphaFoldDB" id="A0A085A9W3"/>
<gene>
    <name evidence="2" type="ORF">GTGU_02215</name>
</gene>
<evidence type="ECO:0000259" key="1">
    <source>
        <dbReference type="PROSITE" id="PS51186"/>
    </source>
</evidence>
<name>A0A085A9W3_9ENTR</name>
<keyword evidence="3" id="KW-1185">Reference proteome</keyword>
<dbReference type="Proteomes" id="UP000028630">
    <property type="component" value="Unassembled WGS sequence"/>
</dbReference>
<dbReference type="GO" id="GO:0016747">
    <property type="term" value="F:acyltransferase activity, transferring groups other than amino-acyl groups"/>
    <property type="evidence" value="ECO:0007669"/>
    <property type="project" value="InterPro"/>
</dbReference>
<organism evidence="2 3">
    <name type="scientific">Trabulsiella guamensis ATCC 49490</name>
    <dbReference type="NCBI Taxonomy" id="1005994"/>
    <lineage>
        <taxon>Bacteria</taxon>
        <taxon>Pseudomonadati</taxon>
        <taxon>Pseudomonadota</taxon>
        <taxon>Gammaproteobacteria</taxon>
        <taxon>Enterobacterales</taxon>
        <taxon>Enterobacteriaceae</taxon>
        <taxon>Trabulsiella</taxon>
    </lineage>
</organism>
<dbReference type="InterPro" id="IPR016181">
    <property type="entry name" value="Acyl_CoA_acyltransferase"/>
</dbReference>
<feature type="domain" description="N-acetyltransferase" evidence="1">
    <location>
        <begin position="9"/>
        <end position="162"/>
    </location>
</feature>
<comment type="caution">
    <text evidence="2">The sequence shown here is derived from an EMBL/GenBank/DDBJ whole genome shotgun (WGS) entry which is preliminary data.</text>
</comment>
<evidence type="ECO:0000313" key="3">
    <source>
        <dbReference type="Proteomes" id="UP000028630"/>
    </source>
</evidence>
<dbReference type="SUPFAM" id="SSF55729">
    <property type="entry name" value="Acyl-CoA N-acyltransferases (Nat)"/>
    <property type="match status" value="1"/>
</dbReference>
<dbReference type="Gene3D" id="3.40.630.30">
    <property type="match status" value="1"/>
</dbReference>
<dbReference type="PANTHER" id="PTHR43792:SF1">
    <property type="entry name" value="N-ACETYLTRANSFERASE DOMAIN-CONTAINING PROTEIN"/>
    <property type="match status" value="1"/>
</dbReference>
<sequence length="169" mass="19183">MAIITTTRLILSPFQTTDWRFFRALREDPSVMRYIASIAPEKDNRLLFATRLNAPHTFVVRTHDDPTALGDIGLKISPQYREEADIGYMFIPQAQGKGIASEAVRALCEYAFTQVGIKALNAWVLADNIGSVRVLEKCGFVRTQMLEKAYEIDGVDYDDWVYRLESPAF</sequence>
<protein>
    <submittedName>
        <fullName evidence="2">GCN5 family N-acetyltransferase</fullName>
    </submittedName>
</protein>
<dbReference type="eggNOG" id="COG1670">
    <property type="taxonomic scope" value="Bacteria"/>
</dbReference>
<dbReference type="Pfam" id="PF13302">
    <property type="entry name" value="Acetyltransf_3"/>
    <property type="match status" value="1"/>
</dbReference>
<dbReference type="PANTHER" id="PTHR43792">
    <property type="entry name" value="GNAT FAMILY, PUTATIVE (AFU_ORTHOLOGUE AFUA_3G00765)-RELATED-RELATED"/>
    <property type="match status" value="1"/>
</dbReference>
<dbReference type="RefSeq" id="WP_038156674.1">
    <property type="nucleotide sequence ID" value="NZ_JMTB01000074.1"/>
</dbReference>
<dbReference type="PROSITE" id="PS51186">
    <property type="entry name" value="GNAT"/>
    <property type="match status" value="1"/>
</dbReference>
<reference evidence="3" key="1">
    <citation type="submission" date="2014-05" db="EMBL/GenBank/DDBJ databases">
        <title>ATOL: Assembling a taxonomically balanced genome-scale reconstruction of the evolutionary history of the Enterobacteriaceae.</title>
        <authorList>
            <person name="Plunkett G. III"/>
            <person name="Neeno-Eckwall E.C."/>
            <person name="Glasner J.D."/>
            <person name="Perna N.T."/>
        </authorList>
    </citation>
    <scope>NUCLEOTIDE SEQUENCE [LARGE SCALE GENOMIC DNA]</scope>
    <source>
        <strain evidence="3">ATCC 49490</strain>
    </source>
</reference>
<dbReference type="CDD" id="cd04301">
    <property type="entry name" value="NAT_SF"/>
    <property type="match status" value="1"/>
</dbReference>
<dbReference type="OrthoDB" id="7852312at2"/>
<proteinExistence type="predicted"/>
<accession>A0A085A9W3</accession>
<dbReference type="EMBL" id="JMTB01000074">
    <property type="protein sequence ID" value="KFC07008.1"/>
    <property type="molecule type" value="Genomic_DNA"/>
</dbReference>
<evidence type="ECO:0000313" key="2">
    <source>
        <dbReference type="EMBL" id="KFC07008.1"/>
    </source>
</evidence>
<keyword evidence="2" id="KW-0808">Transferase</keyword>
<dbReference type="InterPro" id="IPR000182">
    <property type="entry name" value="GNAT_dom"/>
</dbReference>
<dbReference type="InterPro" id="IPR051531">
    <property type="entry name" value="N-acetyltransferase"/>
</dbReference>